<accession>A0A2R5EVW1</accession>
<keyword evidence="2" id="KW-0472">Membrane</keyword>
<evidence type="ECO:0000256" key="1">
    <source>
        <dbReference type="SAM" id="MobiDB-lite"/>
    </source>
</evidence>
<keyword evidence="2" id="KW-0812">Transmembrane</keyword>
<feature type="region of interest" description="Disordered" evidence="1">
    <location>
        <begin position="82"/>
        <end position="106"/>
    </location>
</feature>
<sequence>MNDIDRRLREQFREESDNMIFNNMELSEAAKDKIRRQTSAAGQKRRGFSLPKAWIAGTAAVVTAVVVFAGYPLLNGPSSVPAPQTGNTGVSQPPADGGASSGTGTGLSQLNTAKLATVEEAKAAFGEGLFVPSMLPEGFLLQDITTAGMEGEPLRDAVLTYAAGDRSFTYTVSRMEAAFPQDMFSPVQVKGAEGFVFEQPELVELYWIENGIQYGIVGNLTADEAVQAAESIN</sequence>
<dbReference type="RefSeq" id="WP_108992577.1">
    <property type="nucleotide sequence ID" value="NZ_BDQX01000098.1"/>
</dbReference>
<name>A0A2R5EVW1_9BACL</name>
<dbReference type="PANTHER" id="PTHR37507:SF2">
    <property type="entry name" value="SPORULATION PROTEIN YDCC"/>
    <property type="match status" value="1"/>
</dbReference>
<evidence type="ECO:0000256" key="2">
    <source>
        <dbReference type="SAM" id="Phobius"/>
    </source>
</evidence>
<evidence type="ECO:0008006" key="5">
    <source>
        <dbReference type="Google" id="ProtNLM"/>
    </source>
</evidence>
<keyword evidence="4" id="KW-1185">Reference proteome</keyword>
<dbReference type="EMBL" id="BDQX01000098">
    <property type="protein sequence ID" value="GBG07541.1"/>
    <property type="molecule type" value="Genomic_DNA"/>
</dbReference>
<dbReference type="AlphaFoldDB" id="A0A2R5EVW1"/>
<gene>
    <name evidence="3" type="ORF">PAT3040_02094</name>
</gene>
<dbReference type="Proteomes" id="UP000245202">
    <property type="component" value="Unassembled WGS sequence"/>
</dbReference>
<evidence type="ECO:0000313" key="4">
    <source>
        <dbReference type="Proteomes" id="UP000245202"/>
    </source>
</evidence>
<organism evidence="3 4">
    <name type="scientific">Paenibacillus agaridevorans</name>
    <dbReference type="NCBI Taxonomy" id="171404"/>
    <lineage>
        <taxon>Bacteria</taxon>
        <taxon>Bacillati</taxon>
        <taxon>Bacillota</taxon>
        <taxon>Bacilli</taxon>
        <taxon>Bacillales</taxon>
        <taxon>Paenibacillaceae</taxon>
        <taxon>Paenibacillus</taxon>
    </lineage>
</organism>
<evidence type="ECO:0000313" key="3">
    <source>
        <dbReference type="EMBL" id="GBG07541.1"/>
    </source>
</evidence>
<comment type="caution">
    <text evidence="3">The sequence shown here is derived from an EMBL/GenBank/DDBJ whole genome shotgun (WGS) entry which is preliminary data.</text>
</comment>
<dbReference type="PANTHER" id="PTHR37507">
    <property type="entry name" value="SPORULATION PROTEIN YDCC"/>
    <property type="match status" value="1"/>
</dbReference>
<keyword evidence="2" id="KW-1133">Transmembrane helix</keyword>
<proteinExistence type="predicted"/>
<protein>
    <recommendedName>
        <fullName evidence="5">DUF4367 domain-containing protein</fullName>
    </recommendedName>
</protein>
<feature type="compositionally biased region" description="Polar residues" evidence="1">
    <location>
        <begin position="82"/>
        <end position="91"/>
    </location>
</feature>
<reference evidence="3 4" key="1">
    <citation type="submission" date="2017-08" db="EMBL/GenBank/DDBJ databases">
        <title>Substantial Increase in Enzyme Production by Combined Drug-Resistance Mutations in Paenibacillus agaridevorans.</title>
        <authorList>
            <person name="Tanaka Y."/>
            <person name="Funane K."/>
            <person name="Hosaka T."/>
            <person name="Shiwa Y."/>
            <person name="Fujita N."/>
            <person name="Miyazaki T."/>
            <person name="Yoshikawa H."/>
            <person name="Murakami K."/>
            <person name="Kasahara K."/>
            <person name="Inaoka T."/>
            <person name="Hiraga Y."/>
            <person name="Ochi K."/>
        </authorList>
    </citation>
    <scope>NUCLEOTIDE SEQUENCE [LARGE SCALE GENOMIC DNA]</scope>
    <source>
        <strain evidence="3 4">T-3040</strain>
    </source>
</reference>
<dbReference type="InterPro" id="IPR052944">
    <property type="entry name" value="Sporulation_related"/>
</dbReference>
<feature type="transmembrane region" description="Helical" evidence="2">
    <location>
        <begin position="53"/>
        <end position="74"/>
    </location>
</feature>